<dbReference type="InterPro" id="IPR006867">
    <property type="entry name" value="DUF632"/>
</dbReference>
<gene>
    <name evidence="5" type="ORF">V6N12_060865</name>
</gene>
<keyword evidence="6" id="KW-1185">Reference proteome</keyword>
<evidence type="ECO:0000259" key="4">
    <source>
        <dbReference type="Pfam" id="PF04783"/>
    </source>
</evidence>
<feature type="compositionally biased region" description="Pro residues" evidence="2">
    <location>
        <begin position="137"/>
        <end position="155"/>
    </location>
</feature>
<comment type="caution">
    <text evidence="5">The sequence shown here is derived from an EMBL/GenBank/DDBJ whole genome shotgun (WGS) entry which is preliminary data.</text>
</comment>
<dbReference type="EMBL" id="JBBPBM010000036">
    <property type="protein sequence ID" value="KAK8530109.1"/>
    <property type="molecule type" value="Genomic_DNA"/>
</dbReference>
<evidence type="ECO:0000256" key="2">
    <source>
        <dbReference type="SAM" id="MobiDB-lite"/>
    </source>
</evidence>
<proteinExistence type="predicted"/>
<name>A0ABR2D6L3_9ROSI</name>
<feature type="domain" description="DUF630" evidence="4">
    <location>
        <begin position="65"/>
        <end position="123"/>
    </location>
</feature>
<sequence>MGPWIILAWGTKHLSTALSLKFVIVDLVKLAAFDILEIEFAVVCSVFYVKVKLKAGALWSLVEEMGCVASRIDKEGRVQVCKERKKLMKQLVGYRGEFADAQLAYLRALKNTGVTLRQFTESDSLELENTSYALTLPPSPPSTLPPSPPPPPPFSPDSREAGDNYKGVPQEESIDINRDDCSTPQFPTASSSLNYWGIFESTSPLNHSKQSEIVESADEEKLTVRKMEFEGEDQREELVKNTATRPLPERPQPGEIVEDNSSKVSWYDIDSTDASMVVWKKKKTLEGIVKDLDDFFLEASAGGKAIAVFTDKNIGGNSLPWKLKENKRKRSNSAKVFSALSWSWSSKSLHFARDAVQCGSNEPCKPGAHCITLDKLYAAEQKLYKEVKEEESTKLELERKLMLLQKQDKNQDYAKTEKIQLSIENMENVLRRLEDSISMSCSSILELIDEELYPQLDTLTSGLMEMWKMMYKCHKVQNLISQQLNLVTDINIDLTTESHRQATAQLETEVSFWYYSFCKLMKSQQDYVRTLCRWIQHTDCLADDNRKSHCSSAVCRLCKEWQRGFEKLPDKVTSEAIWSFLLAIQAIIQHQAEERNQQKRSYKLEERLQKELASLTELEKKVEGSVADLDVNSTLSPKHPLSLKRAKVEALMKRVDVEKGKHLNSVQLNMTMTLNNLKTSLPQAFQALMGFSKASAQVFEAIHGHARPEIQTPCNDASDNSATKFD</sequence>
<dbReference type="Proteomes" id="UP001472677">
    <property type="component" value="Unassembled WGS sequence"/>
</dbReference>
<evidence type="ECO:0000313" key="5">
    <source>
        <dbReference type="EMBL" id="KAK8530109.1"/>
    </source>
</evidence>
<feature type="domain" description="DUF632" evidence="3">
    <location>
        <begin position="285"/>
        <end position="585"/>
    </location>
</feature>
<dbReference type="PANTHER" id="PTHR21450">
    <property type="entry name" value="PROTEIN ALTERED PHOSPHATE STARVATION RESPONSE 1"/>
    <property type="match status" value="1"/>
</dbReference>
<evidence type="ECO:0008006" key="7">
    <source>
        <dbReference type="Google" id="ProtNLM"/>
    </source>
</evidence>
<accession>A0ABR2D6L3</accession>
<feature type="coiled-coil region" evidence="1">
    <location>
        <begin position="380"/>
        <end position="436"/>
    </location>
</feature>
<evidence type="ECO:0000259" key="3">
    <source>
        <dbReference type="Pfam" id="PF04782"/>
    </source>
</evidence>
<protein>
    <recommendedName>
        <fullName evidence="7">DUF632 domain-containing protein</fullName>
    </recommendedName>
</protein>
<organism evidence="5 6">
    <name type="scientific">Hibiscus sabdariffa</name>
    <name type="common">roselle</name>
    <dbReference type="NCBI Taxonomy" id="183260"/>
    <lineage>
        <taxon>Eukaryota</taxon>
        <taxon>Viridiplantae</taxon>
        <taxon>Streptophyta</taxon>
        <taxon>Embryophyta</taxon>
        <taxon>Tracheophyta</taxon>
        <taxon>Spermatophyta</taxon>
        <taxon>Magnoliopsida</taxon>
        <taxon>eudicotyledons</taxon>
        <taxon>Gunneridae</taxon>
        <taxon>Pentapetalae</taxon>
        <taxon>rosids</taxon>
        <taxon>malvids</taxon>
        <taxon>Malvales</taxon>
        <taxon>Malvaceae</taxon>
        <taxon>Malvoideae</taxon>
        <taxon>Hibiscus</taxon>
    </lineage>
</organism>
<evidence type="ECO:0000256" key="1">
    <source>
        <dbReference type="SAM" id="Coils"/>
    </source>
</evidence>
<feature type="region of interest" description="Disordered" evidence="2">
    <location>
        <begin position="132"/>
        <end position="185"/>
    </location>
</feature>
<dbReference type="InterPro" id="IPR006868">
    <property type="entry name" value="DUF630"/>
</dbReference>
<dbReference type="Pfam" id="PF04783">
    <property type="entry name" value="DUF630"/>
    <property type="match status" value="1"/>
</dbReference>
<dbReference type="Pfam" id="PF04782">
    <property type="entry name" value="DUF632"/>
    <property type="match status" value="1"/>
</dbReference>
<evidence type="ECO:0000313" key="6">
    <source>
        <dbReference type="Proteomes" id="UP001472677"/>
    </source>
</evidence>
<reference evidence="5 6" key="1">
    <citation type="journal article" date="2024" name="G3 (Bethesda)">
        <title>Genome assembly of Hibiscus sabdariffa L. provides insights into metabolisms of medicinal natural products.</title>
        <authorList>
            <person name="Kim T."/>
        </authorList>
    </citation>
    <scope>NUCLEOTIDE SEQUENCE [LARGE SCALE GENOMIC DNA]</scope>
    <source>
        <strain evidence="5">TK-2024</strain>
        <tissue evidence="5">Old leaves</tissue>
    </source>
</reference>
<keyword evidence="1" id="KW-0175">Coiled coil</keyword>
<dbReference type="PANTHER" id="PTHR21450:SF21">
    <property type="entry name" value="REDUCTASE SUBUNIT C, PUTATIVE (DUF630 AND DUF632)-RELATED"/>
    <property type="match status" value="1"/>
</dbReference>